<feature type="transmembrane region" description="Helical" evidence="6">
    <location>
        <begin position="311"/>
        <end position="331"/>
    </location>
</feature>
<evidence type="ECO:0000313" key="8">
    <source>
        <dbReference type="EMBL" id="KKB40436.1"/>
    </source>
</evidence>
<evidence type="ECO:0000256" key="1">
    <source>
        <dbReference type="ARBA" id="ARBA00004651"/>
    </source>
</evidence>
<feature type="transmembrane region" description="Helical" evidence="6">
    <location>
        <begin position="184"/>
        <end position="209"/>
    </location>
</feature>
<gene>
    <name evidence="8" type="ORF">QY95_01431</name>
</gene>
<dbReference type="RefSeq" id="WP_039237582.1">
    <property type="nucleotide sequence ID" value="NZ_JWIR02000029.1"/>
</dbReference>
<feature type="transmembrane region" description="Helical" evidence="6">
    <location>
        <begin position="276"/>
        <end position="299"/>
    </location>
</feature>
<dbReference type="AlphaFoldDB" id="A0A0F5I4H7"/>
<evidence type="ECO:0000313" key="9">
    <source>
        <dbReference type="Proteomes" id="UP000031563"/>
    </source>
</evidence>
<feature type="transmembrane region" description="Helical" evidence="6">
    <location>
        <begin position="337"/>
        <end position="354"/>
    </location>
</feature>
<dbReference type="Pfam" id="PF12698">
    <property type="entry name" value="ABC2_membrane_3"/>
    <property type="match status" value="1"/>
</dbReference>
<keyword evidence="9" id="KW-1185">Reference proteome</keyword>
<sequence length="414" mass="45727">MNNFWLILSQSYTTKFKTKSFLVTTVLVALAILVATNMERIFSYFDEGGETEQIAVVDESGTLFEPFQAQFSAVEDEVKLVKTNESESVLKDEVEEGTYEGYLMLRETEGGLPAGVYKAGNITSSGSAEQIQQALQSLKTIHAAESLQLTDEQMKIWNAPVQFNTVALADTAKSEEERMQAQSLVYVLLFFIYLSVIMYANMIASDVAIEKSSRVMEILISSVSPVTHMFAKILGVGLLGLTQLGIWLLVAYLSLANQPESLAANWLGFSSLSSSMMIYAVIFFVLGYFLYATVAALLGSLVSRLEDVQQMMTPLTLLVMAGFFISMYGLVQPESTFITVTSYIPFFTPMTMFVRIGMLNIPLWEILLGVGVLLVSIFLLGSIGARIYKGGVLMYGKSNSLKDMKKALDLSKNR</sequence>
<evidence type="ECO:0000256" key="2">
    <source>
        <dbReference type="ARBA" id="ARBA00022475"/>
    </source>
</evidence>
<reference evidence="8" key="1">
    <citation type="submission" date="2015-02" db="EMBL/GenBank/DDBJ databases">
        <title>Genome Assembly of Bacillaceae bacterium MTCC 8252.</title>
        <authorList>
            <person name="Verma A."/>
            <person name="Khatri I."/>
            <person name="Mual P."/>
            <person name="Subramanian S."/>
            <person name="Krishnamurthi S."/>
        </authorList>
    </citation>
    <scope>NUCLEOTIDE SEQUENCE [LARGE SCALE GENOMIC DNA]</scope>
    <source>
        <strain evidence="8">MTCC 8252</strain>
    </source>
</reference>
<dbReference type="InterPro" id="IPR051449">
    <property type="entry name" value="ABC-2_transporter_component"/>
</dbReference>
<accession>A0A0F5I4H7</accession>
<evidence type="ECO:0000256" key="4">
    <source>
        <dbReference type="ARBA" id="ARBA00022989"/>
    </source>
</evidence>
<dbReference type="GO" id="GO:0005886">
    <property type="term" value="C:plasma membrane"/>
    <property type="evidence" value="ECO:0007669"/>
    <property type="project" value="UniProtKB-SubCell"/>
</dbReference>
<dbReference type="PANTHER" id="PTHR30294">
    <property type="entry name" value="MEMBRANE COMPONENT OF ABC TRANSPORTER YHHJ-RELATED"/>
    <property type="match status" value="1"/>
</dbReference>
<dbReference type="STRING" id="1221996.QY95_01431"/>
<evidence type="ECO:0000256" key="5">
    <source>
        <dbReference type="ARBA" id="ARBA00023136"/>
    </source>
</evidence>
<dbReference type="EMBL" id="JWIR02000029">
    <property type="protein sequence ID" value="KKB40436.1"/>
    <property type="molecule type" value="Genomic_DNA"/>
</dbReference>
<dbReference type="InterPro" id="IPR013525">
    <property type="entry name" value="ABC2_TM"/>
</dbReference>
<comment type="subcellular location">
    <subcellularLocation>
        <location evidence="1">Cell membrane</location>
        <topology evidence="1">Multi-pass membrane protein</topology>
    </subcellularLocation>
</comment>
<keyword evidence="4 6" id="KW-1133">Transmembrane helix</keyword>
<keyword evidence="5 6" id="KW-0472">Membrane</keyword>
<evidence type="ECO:0000256" key="6">
    <source>
        <dbReference type="SAM" id="Phobius"/>
    </source>
</evidence>
<dbReference type="Proteomes" id="UP000031563">
    <property type="component" value="Unassembled WGS sequence"/>
</dbReference>
<name>A0A0F5I4H7_BACTR</name>
<dbReference type="PANTHER" id="PTHR30294:SF29">
    <property type="entry name" value="MULTIDRUG ABC TRANSPORTER PERMEASE YBHS-RELATED"/>
    <property type="match status" value="1"/>
</dbReference>
<dbReference type="GO" id="GO:0140359">
    <property type="term" value="F:ABC-type transporter activity"/>
    <property type="evidence" value="ECO:0007669"/>
    <property type="project" value="InterPro"/>
</dbReference>
<evidence type="ECO:0000259" key="7">
    <source>
        <dbReference type="Pfam" id="PF12698"/>
    </source>
</evidence>
<organism evidence="8 9">
    <name type="scientific">Bacillus thermotolerans</name>
    <name type="common">Quasibacillus thermotolerans</name>
    <dbReference type="NCBI Taxonomy" id="1221996"/>
    <lineage>
        <taxon>Bacteria</taxon>
        <taxon>Bacillati</taxon>
        <taxon>Bacillota</taxon>
        <taxon>Bacilli</taxon>
        <taxon>Bacillales</taxon>
        <taxon>Bacillaceae</taxon>
        <taxon>Bacillus</taxon>
    </lineage>
</organism>
<comment type="caution">
    <text evidence="8">The sequence shown here is derived from an EMBL/GenBank/DDBJ whole genome shotgun (WGS) entry which is preliminary data.</text>
</comment>
<proteinExistence type="predicted"/>
<dbReference type="OrthoDB" id="9768837at2"/>
<keyword evidence="2" id="KW-1003">Cell membrane</keyword>
<evidence type="ECO:0000256" key="3">
    <source>
        <dbReference type="ARBA" id="ARBA00022692"/>
    </source>
</evidence>
<keyword evidence="3 6" id="KW-0812">Transmembrane</keyword>
<feature type="domain" description="ABC-2 type transporter transmembrane" evidence="7">
    <location>
        <begin position="19"/>
        <end position="385"/>
    </location>
</feature>
<feature type="transmembrane region" description="Helical" evidence="6">
    <location>
        <begin position="366"/>
        <end position="388"/>
    </location>
</feature>
<feature type="transmembrane region" description="Helical" evidence="6">
    <location>
        <begin position="230"/>
        <end position="256"/>
    </location>
</feature>
<protein>
    <submittedName>
        <fullName evidence="8">ABC transporter, permease protein (Putative)</fullName>
    </submittedName>
</protein>
<feature type="transmembrane region" description="Helical" evidence="6">
    <location>
        <begin position="21"/>
        <end position="38"/>
    </location>
</feature>